<dbReference type="SUPFAM" id="SSF50965">
    <property type="entry name" value="Galactose oxidase, central domain"/>
    <property type="match status" value="1"/>
</dbReference>
<dbReference type="EMBL" id="VAHF01000003">
    <property type="protein sequence ID" value="TXG65606.1"/>
    <property type="molecule type" value="Genomic_DNA"/>
</dbReference>
<evidence type="ECO:0000313" key="3">
    <source>
        <dbReference type="Proteomes" id="UP000323000"/>
    </source>
</evidence>
<evidence type="ECO:0000313" key="2">
    <source>
        <dbReference type="EMBL" id="TXG65606.1"/>
    </source>
</evidence>
<evidence type="ECO:0000259" key="1">
    <source>
        <dbReference type="Pfam" id="PF03478"/>
    </source>
</evidence>
<feature type="domain" description="KIB1-4 beta-propeller" evidence="1">
    <location>
        <begin position="129"/>
        <end position="338"/>
    </location>
</feature>
<dbReference type="Proteomes" id="UP000323000">
    <property type="component" value="Chromosome 3"/>
</dbReference>
<protein>
    <recommendedName>
        <fullName evidence="1">KIB1-4 beta-propeller domain-containing protein</fullName>
    </recommendedName>
</protein>
<sequence length="368" mass="43074">MWIFEEGVVIGEQGIEIARRAREGTCQKLSRYKTSRFANDENQMDRGLKNKREWKKKSNVAYRIAERLPYVEQIKLRYVCKSWRSNVNPVKHLADKSPWVMSYRGEETEEKYNGWFLHPFHSRSLFYLYDPSQKRKYTLENEVVVGAKVHACKHGWLLFSKKKHLFFYTPFAHKIIDLAENHEYLCSNNAATFSASPTSPDCVVFVVSTVHSDHQKLYLSTSRPGEKTWSNFSFDGDYGEIESLAFVGGVFYCLFSDGVMGSFKVEQQEWKIIHPKTTTTTDATNHRCLIESRDDGNLLMTYNNESSRIFRYDQSENKWFEVGNLDNRMLFLGVTSMLLPPPAEEEEPQTYDWIKDNLRKIWIQPCHC</sequence>
<dbReference type="OrthoDB" id="1863935at2759"/>
<reference evidence="3" key="1">
    <citation type="journal article" date="2019" name="Gigascience">
        <title>De novo genome assembly of the endangered Acer yangbiense, a plant species with extremely small populations endemic to Yunnan Province, China.</title>
        <authorList>
            <person name="Yang J."/>
            <person name="Wariss H.M."/>
            <person name="Tao L."/>
            <person name="Zhang R."/>
            <person name="Yun Q."/>
            <person name="Hollingsworth P."/>
            <person name="Dao Z."/>
            <person name="Luo G."/>
            <person name="Guo H."/>
            <person name="Ma Y."/>
            <person name="Sun W."/>
        </authorList>
    </citation>
    <scope>NUCLEOTIDE SEQUENCE [LARGE SCALE GENOMIC DNA]</scope>
    <source>
        <strain evidence="3">cv. Malutang</strain>
    </source>
</reference>
<name>A0A5C7IB33_9ROSI</name>
<gene>
    <name evidence="2" type="ORF">EZV62_006881</name>
</gene>
<comment type="caution">
    <text evidence="2">The sequence shown here is derived from an EMBL/GenBank/DDBJ whole genome shotgun (WGS) entry which is preliminary data.</text>
</comment>
<organism evidence="2 3">
    <name type="scientific">Acer yangbiense</name>
    <dbReference type="NCBI Taxonomy" id="1000413"/>
    <lineage>
        <taxon>Eukaryota</taxon>
        <taxon>Viridiplantae</taxon>
        <taxon>Streptophyta</taxon>
        <taxon>Embryophyta</taxon>
        <taxon>Tracheophyta</taxon>
        <taxon>Spermatophyta</taxon>
        <taxon>Magnoliopsida</taxon>
        <taxon>eudicotyledons</taxon>
        <taxon>Gunneridae</taxon>
        <taxon>Pentapetalae</taxon>
        <taxon>rosids</taxon>
        <taxon>malvids</taxon>
        <taxon>Sapindales</taxon>
        <taxon>Sapindaceae</taxon>
        <taxon>Hippocastanoideae</taxon>
        <taxon>Acereae</taxon>
        <taxon>Acer</taxon>
    </lineage>
</organism>
<dbReference type="AlphaFoldDB" id="A0A5C7IB33"/>
<dbReference type="InterPro" id="IPR011043">
    <property type="entry name" value="Gal_Oxase/kelch_b-propeller"/>
</dbReference>
<keyword evidence="3" id="KW-1185">Reference proteome</keyword>
<dbReference type="PANTHER" id="PTHR33127:SF5">
    <property type="entry name" value="TRANSMEMBRANE PROTEIN"/>
    <property type="match status" value="1"/>
</dbReference>
<dbReference type="PANTHER" id="PTHR33127">
    <property type="entry name" value="TRANSMEMBRANE PROTEIN"/>
    <property type="match status" value="1"/>
</dbReference>
<dbReference type="Pfam" id="PF03478">
    <property type="entry name" value="Beta-prop_KIB1-4"/>
    <property type="match status" value="1"/>
</dbReference>
<accession>A0A5C7IB33</accession>
<dbReference type="InterPro" id="IPR005174">
    <property type="entry name" value="KIB1-4_b-propeller"/>
</dbReference>
<proteinExistence type="predicted"/>